<accession>A0AAV7CVM7</accession>
<gene>
    <name evidence="3" type="ORF">GDO81_006298</name>
</gene>
<proteinExistence type="predicted"/>
<keyword evidence="1" id="KW-0472">Membrane</keyword>
<dbReference type="Gene3D" id="1.20.58.390">
    <property type="entry name" value="Neurotransmitter-gated ion-channel transmembrane domain"/>
    <property type="match status" value="2"/>
</dbReference>
<dbReference type="InterPro" id="IPR038050">
    <property type="entry name" value="Neuro_actylchol_rec"/>
</dbReference>
<dbReference type="AlphaFoldDB" id="A0AAV7CVM7"/>
<keyword evidence="1" id="KW-1133">Transmembrane helix</keyword>
<evidence type="ECO:0000313" key="4">
    <source>
        <dbReference type="Proteomes" id="UP000824782"/>
    </source>
</evidence>
<reference evidence="3" key="1">
    <citation type="thesis" date="2020" institute="ProQuest LLC" country="789 East Eisenhower Parkway, Ann Arbor, MI, USA">
        <title>Comparative Genomics and Chromosome Evolution.</title>
        <authorList>
            <person name="Mudd A.B."/>
        </authorList>
    </citation>
    <scope>NUCLEOTIDE SEQUENCE</scope>
    <source>
        <strain evidence="3">237g6f4</strain>
        <tissue evidence="3">Blood</tissue>
    </source>
</reference>
<organism evidence="3 4">
    <name type="scientific">Engystomops pustulosus</name>
    <name type="common">Tungara frog</name>
    <name type="synonym">Physalaemus pustulosus</name>
    <dbReference type="NCBI Taxonomy" id="76066"/>
    <lineage>
        <taxon>Eukaryota</taxon>
        <taxon>Metazoa</taxon>
        <taxon>Chordata</taxon>
        <taxon>Craniata</taxon>
        <taxon>Vertebrata</taxon>
        <taxon>Euteleostomi</taxon>
        <taxon>Amphibia</taxon>
        <taxon>Batrachia</taxon>
        <taxon>Anura</taxon>
        <taxon>Neobatrachia</taxon>
        <taxon>Hyloidea</taxon>
        <taxon>Leptodactylidae</taxon>
        <taxon>Leiuperinae</taxon>
        <taxon>Engystomops</taxon>
    </lineage>
</organism>
<name>A0AAV7CVM7_ENGPU</name>
<evidence type="ECO:0000259" key="2">
    <source>
        <dbReference type="Pfam" id="PF02932"/>
    </source>
</evidence>
<evidence type="ECO:0000313" key="3">
    <source>
        <dbReference type="EMBL" id="KAG8589198.1"/>
    </source>
</evidence>
<feature type="transmembrane region" description="Helical" evidence="1">
    <location>
        <begin position="186"/>
        <end position="206"/>
    </location>
</feature>
<dbReference type="InterPro" id="IPR036719">
    <property type="entry name" value="Neuro-gated_channel_TM_sf"/>
</dbReference>
<dbReference type="Pfam" id="PF02932">
    <property type="entry name" value="Neur_chan_memb"/>
    <property type="match status" value="1"/>
</dbReference>
<sequence>MVLLDIISMFIQMDSGERLGFKIIIVLGFSVLLLILNTMLPNSADPPFLGIFCCVCMAVMVFSILGCIAVSYMLVLSESQCSMPPWIKFWILRFLSRALCFKEKSFLKFGMNLSSTETYVNKRALEEQSLQTENKIESTKDDSMEVKLMKMLMQEVLKIHKKIVESKEMDDIKTEWHAAALVVDRIVLVMYLLVIVILVIAVLIVWST</sequence>
<dbReference type="GO" id="GO:0006811">
    <property type="term" value="P:monoatomic ion transport"/>
    <property type="evidence" value="ECO:0007669"/>
    <property type="project" value="InterPro"/>
</dbReference>
<keyword evidence="4" id="KW-1185">Reference proteome</keyword>
<keyword evidence="1" id="KW-0812">Transmembrane</keyword>
<protein>
    <recommendedName>
        <fullName evidence="2">Neurotransmitter-gated ion-channel transmembrane domain-containing protein</fullName>
    </recommendedName>
</protein>
<feature type="transmembrane region" description="Helical" evidence="1">
    <location>
        <begin position="48"/>
        <end position="75"/>
    </location>
</feature>
<dbReference type="EMBL" id="WNYA01000002">
    <property type="protein sequence ID" value="KAG8589198.1"/>
    <property type="molecule type" value="Genomic_DNA"/>
</dbReference>
<dbReference type="InterPro" id="IPR006029">
    <property type="entry name" value="Neurotrans-gated_channel_TM"/>
</dbReference>
<dbReference type="GO" id="GO:0016020">
    <property type="term" value="C:membrane"/>
    <property type="evidence" value="ECO:0007669"/>
    <property type="project" value="InterPro"/>
</dbReference>
<dbReference type="Proteomes" id="UP000824782">
    <property type="component" value="Unassembled WGS sequence"/>
</dbReference>
<evidence type="ECO:0000256" key="1">
    <source>
        <dbReference type="SAM" id="Phobius"/>
    </source>
</evidence>
<feature type="domain" description="Neurotransmitter-gated ion-channel transmembrane" evidence="2">
    <location>
        <begin position="1"/>
        <end position="199"/>
    </location>
</feature>
<comment type="caution">
    <text evidence="3">The sequence shown here is derived from an EMBL/GenBank/DDBJ whole genome shotgun (WGS) entry which is preliminary data.</text>
</comment>
<feature type="transmembrane region" description="Helical" evidence="1">
    <location>
        <begin position="19"/>
        <end position="36"/>
    </location>
</feature>
<dbReference type="SUPFAM" id="SSF90112">
    <property type="entry name" value="Neurotransmitter-gated ion-channel transmembrane pore"/>
    <property type="match status" value="1"/>
</dbReference>